<dbReference type="RefSeq" id="WP_133538840.1">
    <property type="nucleotide sequence ID" value="NZ_SNXI01000003.1"/>
</dbReference>
<gene>
    <name evidence="1" type="ORF">DEU29_10312</name>
</gene>
<keyword evidence="2" id="KW-1185">Reference proteome</keyword>
<dbReference type="AlphaFoldDB" id="A0A4R6PKY1"/>
<comment type="caution">
    <text evidence="1">The sequence shown here is derived from an EMBL/GenBank/DDBJ whole genome shotgun (WGS) entry which is preliminary data.</text>
</comment>
<sequence length="60" mass="7068">MRNQTHSRVRLEIDTQQLMRLMQKRQLVASDFRCCDSKSRCVLKQLLLECSARTISQSVK</sequence>
<reference evidence="1 2" key="1">
    <citation type="submission" date="2019-03" db="EMBL/GenBank/DDBJ databases">
        <title>Freshwater and sediment microbial communities from various areas in North America, analyzing microbe dynamics in response to fracking.</title>
        <authorList>
            <person name="Lamendella R."/>
        </authorList>
    </citation>
    <scope>NUCLEOTIDE SEQUENCE [LARGE SCALE GENOMIC DNA]</scope>
    <source>
        <strain evidence="1 2">18_TX</strain>
    </source>
</reference>
<organism evidence="1 2">
    <name type="scientific">Idiomarina aquatica</name>
    <dbReference type="NCBI Taxonomy" id="1327752"/>
    <lineage>
        <taxon>Bacteria</taxon>
        <taxon>Pseudomonadati</taxon>
        <taxon>Pseudomonadota</taxon>
        <taxon>Gammaproteobacteria</taxon>
        <taxon>Alteromonadales</taxon>
        <taxon>Idiomarinaceae</taxon>
        <taxon>Idiomarina</taxon>
    </lineage>
</organism>
<dbReference type="EMBL" id="SNXI01000003">
    <property type="protein sequence ID" value="TDP39117.1"/>
    <property type="molecule type" value="Genomic_DNA"/>
</dbReference>
<evidence type="ECO:0000313" key="1">
    <source>
        <dbReference type="EMBL" id="TDP39117.1"/>
    </source>
</evidence>
<proteinExistence type="predicted"/>
<accession>A0A4R6PKY1</accession>
<dbReference type="OrthoDB" id="6241241at2"/>
<dbReference type="Proteomes" id="UP000295531">
    <property type="component" value="Unassembled WGS sequence"/>
</dbReference>
<protein>
    <submittedName>
        <fullName evidence="1">Uncharacterized protein</fullName>
    </submittedName>
</protein>
<evidence type="ECO:0000313" key="2">
    <source>
        <dbReference type="Proteomes" id="UP000295531"/>
    </source>
</evidence>
<name>A0A4R6PKY1_9GAMM</name>